<dbReference type="GO" id="GO:0005886">
    <property type="term" value="C:plasma membrane"/>
    <property type="evidence" value="ECO:0007669"/>
    <property type="project" value="TreeGrafter"/>
</dbReference>
<organism evidence="6">
    <name type="scientific">hydrothermal vent metagenome</name>
    <dbReference type="NCBI Taxonomy" id="652676"/>
    <lineage>
        <taxon>unclassified sequences</taxon>
        <taxon>metagenomes</taxon>
        <taxon>ecological metagenomes</taxon>
    </lineage>
</organism>
<dbReference type="PANTHER" id="PTHR43652:SF2">
    <property type="entry name" value="BASIC AMINO ACID ANTIPORTER YFCC-RELATED"/>
    <property type="match status" value="1"/>
</dbReference>
<protein>
    <submittedName>
        <fullName evidence="6">Uncharacterized protein</fullName>
    </submittedName>
</protein>
<proteinExistence type="predicted"/>
<evidence type="ECO:0000256" key="2">
    <source>
        <dbReference type="ARBA" id="ARBA00022692"/>
    </source>
</evidence>
<name>A0A3B0ZFR7_9ZZZZ</name>
<dbReference type="PANTHER" id="PTHR43652">
    <property type="entry name" value="BASIC AMINO ACID ANTIPORTER YFCC-RELATED"/>
    <property type="match status" value="1"/>
</dbReference>
<feature type="transmembrane region" description="Helical" evidence="5">
    <location>
        <begin position="22"/>
        <end position="45"/>
    </location>
</feature>
<reference evidence="6" key="1">
    <citation type="submission" date="2018-06" db="EMBL/GenBank/DDBJ databases">
        <authorList>
            <person name="Zhirakovskaya E."/>
        </authorList>
    </citation>
    <scope>NUCLEOTIDE SEQUENCE</scope>
</reference>
<evidence type="ECO:0000313" key="6">
    <source>
        <dbReference type="EMBL" id="VAW80194.1"/>
    </source>
</evidence>
<accession>A0A3B0ZFR7</accession>
<sequence length="47" mass="5223">TPIGYQTNLMVYGAGGYQFKDYLMFGTPLTVLVGIVTVTLTPWVWPL</sequence>
<gene>
    <name evidence="6" type="ORF">MNBD_GAMMA13-1049</name>
</gene>
<evidence type="ECO:0000256" key="5">
    <source>
        <dbReference type="SAM" id="Phobius"/>
    </source>
</evidence>
<evidence type="ECO:0000256" key="3">
    <source>
        <dbReference type="ARBA" id="ARBA00022989"/>
    </source>
</evidence>
<dbReference type="InterPro" id="IPR051679">
    <property type="entry name" value="DASS-Related_Transporters"/>
</dbReference>
<comment type="subcellular location">
    <subcellularLocation>
        <location evidence="1">Membrane</location>
        <topology evidence="1">Multi-pass membrane protein</topology>
    </subcellularLocation>
</comment>
<evidence type="ECO:0000256" key="4">
    <source>
        <dbReference type="ARBA" id="ARBA00023136"/>
    </source>
</evidence>
<keyword evidence="3 5" id="KW-1133">Transmembrane helix</keyword>
<dbReference type="EMBL" id="UOFK01000214">
    <property type="protein sequence ID" value="VAW80194.1"/>
    <property type="molecule type" value="Genomic_DNA"/>
</dbReference>
<dbReference type="AlphaFoldDB" id="A0A3B0ZFR7"/>
<keyword evidence="2 5" id="KW-0812">Transmembrane</keyword>
<evidence type="ECO:0000256" key="1">
    <source>
        <dbReference type="ARBA" id="ARBA00004141"/>
    </source>
</evidence>
<feature type="non-terminal residue" evidence="6">
    <location>
        <position position="1"/>
    </location>
</feature>
<keyword evidence="4 5" id="KW-0472">Membrane</keyword>